<feature type="chain" id="PRO_5009792621" evidence="7">
    <location>
        <begin position="21"/>
        <end position="229"/>
    </location>
</feature>
<dbReference type="PANTHER" id="PTHR22726:SF1">
    <property type="entry name" value="METALLOENDOPEPTIDASE OMA1, MITOCHONDRIAL"/>
    <property type="match status" value="1"/>
</dbReference>
<evidence type="ECO:0000313" key="10">
    <source>
        <dbReference type="EMBL" id="CUH72139.1"/>
    </source>
</evidence>
<dbReference type="EMBL" id="CYSC01000027">
    <property type="protein sequence ID" value="CUH72139.1"/>
    <property type="molecule type" value="Genomic_DNA"/>
</dbReference>
<dbReference type="InterPro" id="IPR051156">
    <property type="entry name" value="Mito/Outer_Membr_Metalloprot"/>
</dbReference>
<evidence type="ECO:0000313" key="9">
    <source>
        <dbReference type="EMBL" id="CUH62954.1"/>
    </source>
</evidence>
<proteinExistence type="inferred from homology"/>
<dbReference type="RefSeq" id="WP_058243367.1">
    <property type="nucleotide sequence ID" value="NZ_CYSB01000005.1"/>
</dbReference>
<evidence type="ECO:0000313" key="12">
    <source>
        <dbReference type="Proteomes" id="UP000051887"/>
    </source>
</evidence>
<keyword evidence="5 6" id="KW-0482">Metalloprotease</keyword>
<evidence type="ECO:0000256" key="3">
    <source>
        <dbReference type="ARBA" id="ARBA00022801"/>
    </source>
</evidence>
<feature type="domain" description="Peptidase M48" evidence="8">
    <location>
        <begin position="67"/>
        <end position="225"/>
    </location>
</feature>
<dbReference type="EMBL" id="CYSB01000005">
    <property type="protein sequence ID" value="CUH62954.1"/>
    <property type="molecule type" value="Genomic_DNA"/>
</dbReference>
<comment type="cofactor">
    <cofactor evidence="6">
        <name>Zn(2+)</name>
        <dbReference type="ChEBI" id="CHEBI:29105"/>
    </cofactor>
    <text evidence="6">Binds 1 zinc ion per subunit.</text>
</comment>
<dbReference type="GO" id="GO:0046872">
    <property type="term" value="F:metal ion binding"/>
    <property type="evidence" value="ECO:0007669"/>
    <property type="project" value="UniProtKB-KW"/>
</dbReference>
<dbReference type="PROSITE" id="PS51257">
    <property type="entry name" value="PROKAR_LIPOPROTEIN"/>
    <property type="match status" value="1"/>
</dbReference>
<dbReference type="GO" id="GO:0004222">
    <property type="term" value="F:metalloendopeptidase activity"/>
    <property type="evidence" value="ECO:0007669"/>
    <property type="project" value="InterPro"/>
</dbReference>
<evidence type="ECO:0000313" key="11">
    <source>
        <dbReference type="Proteomes" id="UP000051086"/>
    </source>
</evidence>
<evidence type="ECO:0000256" key="5">
    <source>
        <dbReference type="ARBA" id="ARBA00023049"/>
    </source>
</evidence>
<name>A0A0P1G8Y5_9RHOB</name>
<organism evidence="10 12">
    <name type="scientific">Thalassovita autumnalis</name>
    <dbReference type="NCBI Taxonomy" id="2072972"/>
    <lineage>
        <taxon>Bacteria</taxon>
        <taxon>Pseudomonadati</taxon>
        <taxon>Pseudomonadota</taxon>
        <taxon>Alphaproteobacteria</taxon>
        <taxon>Rhodobacterales</taxon>
        <taxon>Roseobacteraceae</taxon>
        <taxon>Thalassovita</taxon>
    </lineage>
</organism>
<evidence type="ECO:0000256" key="6">
    <source>
        <dbReference type="RuleBase" id="RU003983"/>
    </source>
</evidence>
<dbReference type="Gene3D" id="3.30.2010.10">
    <property type="entry name" value="Metalloproteases ('zincins'), catalytic domain"/>
    <property type="match status" value="1"/>
</dbReference>
<keyword evidence="4 6" id="KW-0862">Zinc</keyword>
<keyword evidence="1 6" id="KW-0645">Protease</keyword>
<dbReference type="CDD" id="cd07324">
    <property type="entry name" value="M48C_Oma1-like"/>
    <property type="match status" value="1"/>
</dbReference>
<reference evidence="9 11" key="2">
    <citation type="submission" date="2015-09" db="EMBL/GenBank/DDBJ databases">
        <authorList>
            <person name="Rodrigo-Torres L."/>
            <person name="Arahal D.R."/>
        </authorList>
    </citation>
    <scope>NUCLEOTIDE SEQUENCE [LARGE SCALE GENOMIC DNA]</scope>
    <source>
        <strain evidence="9 11">CECT 5118</strain>
    </source>
</reference>
<evidence type="ECO:0000256" key="7">
    <source>
        <dbReference type="SAM" id="SignalP"/>
    </source>
</evidence>
<accession>A0A0P1G8Y5</accession>
<dbReference type="AlphaFoldDB" id="A0A0P1G8Y5"/>
<reference evidence="10 12" key="1">
    <citation type="submission" date="2015-09" db="EMBL/GenBank/DDBJ databases">
        <authorList>
            <consortium name="Swine Surveillance"/>
        </authorList>
    </citation>
    <scope>NUCLEOTIDE SEQUENCE [LARGE SCALE GENOMIC DNA]</scope>
    <source>
        <strain evidence="10 12">5120</strain>
    </source>
</reference>
<protein>
    <submittedName>
        <fullName evidence="10">TPR repeat-containing protein YfgC</fullName>
    </submittedName>
</protein>
<evidence type="ECO:0000256" key="2">
    <source>
        <dbReference type="ARBA" id="ARBA00022723"/>
    </source>
</evidence>
<comment type="similarity">
    <text evidence="6">Belongs to the peptidase M48 family.</text>
</comment>
<dbReference type="GO" id="GO:0016020">
    <property type="term" value="C:membrane"/>
    <property type="evidence" value="ECO:0007669"/>
    <property type="project" value="TreeGrafter"/>
</dbReference>
<dbReference type="Proteomes" id="UP000051086">
    <property type="component" value="Unassembled WGS sequence"/>
</dbReference>
<sequence length="229" mass="24345">MRIWAMIMVAGLALAGCTVAPVSGVNGSLENVPSRAAAQQFVAVVETVEPVAERECRRRAFGSNCDFLIVVDDRPNQPPNAHQFLSDSGQPVIAFNLALIRSVRNADELAFVMGHEAAHHIAGHLEKQTQSALQGAAIMGGLVSMQGGNAKEVEEAQELGAILGARRYSKDFELEADALGTIITLKAGYDAVRGAEFFSRLPDPGNQFLGTHPPNADRLATVRKAAAAM</sequence>
<keyword evidence="3 6" id="KW-0378">Hydrolase</keyword>
<feature type="signal peptide" evidence="7">
    <location>
        <begin position="1"/>
        <end position="20"/>
    </location>
</feature>
<evidence type="ECO:0000256" key="4">
    <source>
        <dbReference type="ARBA" id="ARBA00022833"/>
    </source>
</evidence>
<dbReference type="InterPro" id="IPR001915">
    <property type="entry name" value="Peptidase_M48"/>
</dbReference>
<dbReference type="OrthoDB" id="7338723at2"/>
<keyword evidence="2" id="KW-0479">Metal-binding</keyword>
<dbReference type="GO" id="GO:0051603">
    <property type="term" value="P:proteolysis involved in protein catabolic process"/>
    <property type="evidence" value="ECO:0007669"/>
    <property type="project" value="TreeGrafter"/>
</dbReference>
<keyword evidence="11" id="KW-1185">Reference proteome</keyword>
<dbReference type="PANTHER" id="PTHR22726">
    <property type="entry name" value="METALLOENDOPEPTIDASE OMA1"/>
    <property type="match status" value="1"/>
</dbReference>
<dbReference type="Proteomes" id="UP000051887">
    <property type="component" value="Unassembled WGS sequence"/>
</dbReference>
<dbReference type="Pfam" id="PF01435">
    <property type="entry name" value="Peptidase_M48"/>
    <property type="match status" value="1"/>
</dbReference>
<keyword evidence="7" id="KW-0732">Signal</keyword>
<gene>
    <name evidence="10" type="primary">yfgC_1</name>
    <name evidence="9" type="ORF">TL5118_00256</name>
    <name evidence="10" type="ORF">TL5120_01935</name>
</gene>
<evidence type="ECO:0000259" key="8">
    <source>
        <dbReference type="Pfam" id="PF01435"/>
    </source>
</evidence>
<evidence type="ECO:0000256" key="1">
    <source>
        <dbReference type="ARBA" id="ARBA00022670"/>
    </source>
</evidence>